<evidence type="ECO:0000313" key="9">
    <source>
        <dbReference type="EMBL" id="CAD5111044.1"/>
    </source>
</evidence>
<comment type="caution">
    <text evidence="9">The sequence shown here is derived from an EMBL/GenBank/DDBJ whole genome shotgun (WGS) entry which is preliminary data.</text>
</comment>
<evidence type="ECO:0000256" key="3">
    <source>
        <dbReference type="ARBA" id="ARBA00022448"/>
    </source>
</evidence>
<dbReference type="PANTHER" id="PTHR31326:SF1">
    <property type="entry name" value="PROTEIN CLT2, CHLOROPLASTIC"/>
    <property type="match status" value="1"/>
</dbReference>
<protein>
    <submittedName>
        <fullName evidence="9">DgyrCDS396</fullName>
    </submittedName>
</protein>
<keyword evidence="3" id="KW-0813">Transport</keyword>
<feature type="transmembrane region" description="Helical" evidence="8">
    <location>
        <begin position="304"/>
        <end position="323"/>
    </location>
</feature>
<keyword evidence="10" id="KW-1185">Reference proteome</keyword>
<evidence type="ECO:0000256" key="5">
    <source>
        <dbReference type="ARBA" id="ARBA00022989"/>
    </source>
</evidence>
<feature type="transmembrane region" description="Helical" evidence="8">
    <location>
        <begin position="360"/>
        <end position="381"/>
    </location>
</feature>
<feature type="region of interest" description="Disordered" evidence="7">
    <location>
        <begin position="1"/>
        <end position="34"/>
    </location>
</feature>
<dbReference type="GO" id="GO:0016020">
    <property type="term" value="C:membrane"/>
    <property type="evidence" value="ECO:0007669"/>
    <property type="project" value="UniProtKB-SubCell"/>
</dbReference>
<feature type="transmembrane region" description="Helical" evidence="8">
    <location>
        <begin position="421"/>
        <end position="443"/>
    </location>
</feature>
<dbReference type="PANTHER" id="PTHR31326">
    <property type="entry name" value="PROTEIN CLT2, CHLOROPLASTIC"/>
    <property type="match status" value="1"/>
</dbReference>
<evidence type="ECO:0000256" key="4">
    <source>
        <dbReference type="ARBA" id="ARBA00022692"/>
    </source>
</evidence>
<name>A0A7I8V4C1_9ANNE</name>
<evidence type="ECO:0000256" key="6">
    <source>
        <dbReference type="ARBA" id="ARBA00023136"/>
    </source>
</evidence>
<dbReference type="AlphaFoldDB" id="A0A7I8V4C1"/>
<keyword evidence="4 8" id="KW-0812">Transmembrane</keyword>
<feature type="transmembrane region" description="Helical" evidence="8">
    <location>
        <begin position="233"/>
        <end position="252"/>
    </location>
</feature>
<sequence>MATSTLKYKRFPAHKSESEKQPLLKRSRKRRTSVTASFSATLEAIPENRAKSFTTEIKEEDLPGKRRKKIILSIFLTLLTVLSTVTFGISVPLYVASFKDGFIAILLVAFWFPPLFFFQVLLFKLFIDPSIVLKSSAPWSNVFMVGFAIALNGIMLAYTSDPNRTPPYLQARIFHPIRMKDLSFFSPMMIHEDMIKGEKTQFVYAILQTLVIPYTVFIRYLMLGKGINVKQALCLLTLFAGILISLLPQFTIPQTAAATNVTNDVTRPAKEWYFPFTYALSYLPLAFGLTLMEKNTMVHKANTVVYIAWAQVFLYGTYILLFWTDFLPKFGYANGTQDFANSVKKGLACLYTNSSDCKSVLPTAIVFMISYCISNMCNILLIKHAQGAIYVAVSTALVMPLGTIFWTLFTPDLKWQPQFSSSMWFVVLALIIMVPSTFLYSIFGNLSSPKSAYKSYQHSQVRLRRSSRGYRTIPRSNSSPNLYKVLL</sequence>
<feature type="transmembrane region" description="Helical" evidence="8">
    <location>
        <begin position="388"/>
        <end position="409"/>
    </location>
</feature>
<accession>A0A7I8V4C1</accession>
<feature type="transmembrane region" description="Helical" evidence="8">
    <location>
        <begin position="101"/>
        <end position="127"/>
    </location>
</feature>
<organism evidence="9 10">
    <name type="scientific">Dimorphilus gyrociliatus</name>
    <dbReference type="NCBI Taxonomy" id="2664684"/>
    <lineage>
        <taxon>Eukaryota</taxon>
        <taxon>Metazoa</taxon>
        <taxon>Spiralia</taxon>
        <taxon>Lophotrochozoa</taxon>
        <taxon>Annelida</taxon>
        <taxon>Polychaeta</taxon>
        <taxon>Polychaeta incertae sedis</taxon>
        <taxon>Dinophilidae</taxon>
        <taxon>Dimorphilus</taxon>
    </lineage>
</organism>
<dbReference type="Proteomes" id="UP000549394">
    <property type="component" value="Unassembled WGS sequence"/>
</dbReference>
<feature type="transmembrane region" description="Helical" evidence="8">
    <location>
        <begin position="202"/>
        <end position="221"/>
    </location>
</feature>
<evidence type="ECO:0000313" key="10">
    <source>
        <dbReference type="Proteomes" id="UP000549394"/>
    </source>
</evidence>
<evidence type="ECO:0000256" key="2">
    <source>
        <dbReference type="ARBA" id="ARBA00006690"/>
    </source>
</evidence>
<proteinExistence type="inferred from homology"/>
<reference evidence="9 10" key="1">
    <citation type="submission" date="2020-08" db="EMBL/GenBank/DDBJ databases">
        <authorList>
            <person name="Hejnol A."/>
        </authorList>
    </citation>
    <scope>NUCLEOTIDE SEQUENCE [LARGE SCALE GENOMIC DNA]</scope>
</reference>
<keyword evidence="5 8" id="KW-1133">Transmembrane helix</keyword>
<comment type="subcellular location">
    <subcellularLocation>
        <location evidence="1">Membrane</location>
        <topology evidence="1">Multi-pass membrane protein</topology>
    </subcellularLocation>
</comment>
<keyword evidence="6 8" id="KW-0472">Membrane</keyword>
<dbReference type="EMBL" id="CAJFCJ010000001">
    <property type="protein sequence ID" value="CAD5111044.1"/>
    <property type="molecule type" value="Genomic_DNA"/>
</dbReference>
<gene>
    <name evidence="9" type="ORF">DGYR_LOCUS390</name>
</gene>
<evidence type="ECO:0000256" key="7">
    <source>
        <dbReference type="SAM" id="MobiDB-lite"/>
    </source>
</evidence>
<evidence type="ECO:0000256" key="8">
    <source>
        <dbReference type="SAM" id="Phobius"/>
    </source>
</evidence>
<feature type="transmembrane region" description="Helical" evidence="8">
    <location>
        <begin position="70"/>
        <end position="95"/>
    </location>
</feature>
<feature type="compositionally biased region" description="Basic residues" evidence="7">
    <location>
        <begin position="23"/>
        <end position="32"/>
    </location>
</feature>
<dbReference type="OrthoDB" id="6335830at2759"/>
<evidence type="ECO:0000256" key="1">
    <source>
        <dbReference type="ARBA" id="ARBA00004141"/>
    </source>
</evidence>
<feature type="transmembrane region" description="Helical" evidence="8">
    <location>
        <begin position="272"/>
        <end position="292"/>
    </location>
</feature>
<feature type="transmembrane region" description="Helical" evidence="8">
    <location>
        <begin position="139"/>
        <end position="158"/>
    </location>
</feature>
<comment type="similarity">
    <text evidence="2">Belongs to the CRT-like transporter family.</text>
</comment>
<dbReference type="InterPro" id="IPR013936">
    <property type="entry name" value="CRT-like"/>
</dbReference>